<sequence>MQDIGHLAPFDREQLYEDVWSTPMKHLGTKYGLSGSDIRRVCNDLQIPVPEQGHWTRVEMGYAIERPPLPQWIERPKPTDIPRKRARRPRTTEQPTHPQPLPEAPSQKASLSAVARTPTRWHDAIEGLRKRMKDDADNAGRLKLKDDWERAHPGKRPPAHLDSRGNWEYFCDAGQLLATTHRKSVARLSLLSYERGLALLNIICWQAERSGYSVRMEKGDSRLRLTREQAYVQLRIVEKLDAGLRQRIRSWDRKTEQVKRLTPSGLLTLFVEQQGLGETGIADHRDQLLELQLERIFDVIELRYRRSVAAVAEWAQRDLDWKAAELRRQEEERQRKEAQQRAEQERQRKAELVAEAKSWGKAAVLRSYLDMLDARLGNGGKAMEGYAVWREWAQTVIDELDRSATRVEAESTHPNPSTGGSRLE</sequence>
<keyword evidence="1" id="KW-0175">Coiled coil</keyword>
<organism evidence="3 4">
    <name type="scientific">Paraburkholderia unamae</name>
    <dbReference type="NCBI Taxonomy" id="219649"/>
    <lineage>
        <taxon>Bacteria</taxon>
        <taxon>Pseudomonadati</taxon>
        <taxon>Pseudomonadota</taxon>
        <taxon>Betaproteobacteria</taxon>
        <taxon>Burkholderiales</taxon>
        <taxon>Burkholderiaceae</taxon>
        <taxon>Paraburkholderia</taxon>
    </lineage>
</organism>
<feature type="coiled-coil region" evidence="1">
    <location>
        <begin position="319"/>
        <end position="355"/>
    </location>
</feature>
<reference evidence="3 4" key="1">
    <citation type="submission" date="2018-05" db="EMBL/GenBank/DDBJ databases">
        <title>Genomic Encyclopedia of Type Strains, Phase IV (KMG-V): Genome sequencing to study the core and pangenomes of soil and plant-associated prokaryotes.</title>
        <authorList>
            <person name="Whitman W."/>
        </authorList>
    </citation>
    <scope>NUCLEOTIDE SEQUENCE [LARGE SCALE GENOMIC DNA]</scope>
    <source>
        <strain evidence="3 4">SCZa-39</strain>
    </source>
</reference>
<accession>A0ABX5KM40</accession>
<feature type="compositionally biased region" description="Basic and acidic residues" evidence="2">
    <location>
        <begin position="74"/>
        <end position="83"/>
    </location>
</feature>
<dbReference type="EMBL" id="QEOB01000007">
    <property type="protein sequence ID" value="PVX83207.1"/>
    <property type="molecule type" value="Genomic_DNA"/>
</dbReference>
<dbReference type="Proteomes" id="UP000245712">
    <property type="component" value="Unassembled WGS sequence"/>
</dbReference>
<evidence type="ECO:0000256" key="2">
    <source>
        <dbReference type="SAM" id="MobiDB-lite"/>
    </source>
</evidence>
<protein>
    <submittedName>
        <fullName evidence="3">Uncharacterized protein</fullName>
    </submittedName>
</protein>
<evidence type="ECO:0000256" key="1">
    <source>
        <dbReference type="SAM" id="Coils"/>
    </source>
</evidence>
<evidence type="ECO:0000313" key="4">
    <source>
        <dbReference type="Proteomes" id="UP000245712"/>
    </source>
</evidence>
<proteinExistence type="predicted"/>
<comment type="caution">
    <text evidence="3">The sequence shown here is derived from an EMBL/GenBank/DDBJ whole genome shotgun (WGS) entry which is preliminary data.</text>
</comment>
<evidence type="ECO:0000313" key="3">
    <source>
        <dbReference type="EMBL" id="PVX83207.1"/>
    </source>
</evidence>
<feature type="region of interest" description="Disordered" evidence="2">
    <location>
        <begin position="69"/>
        <end position="116"/>
    </location>
</feature>
<keyword evidence="4" id="KW-1185">Reference proteome</keyword>
<gene>
    <name evidence="3" type="ORF">C7402_107113</name>
</gene>
<feature type="region of interest" description="Disordered" evidence="2">
    <location>
        <begin position="403"/>
        <end position="424"/>
    </location>
</feature>
<name>A0ABX5KM40_9BURK</name>
<feature type="compositionally biased region" description="Polar residues" evidence="2">
    <location>
        <begin position="412"/>
        <end position="424"/>
    </location>
</feature>